<evidence type="ECO:0000313" key="3">
    <source>
        <dbReference type="Proteomes" id="UP000006201"/>
    </source>
</evidence>
<evidence type="ECO:0000259" key="1">
    <source>
        <dbReference type="PROSITE" id="PS50983"/>
    </source>
</evidence>
<accession>A4CED3</accession>
<organism evidence="2 3">
    <name type="scientific">Pseudoalteromonas tunicata D2</name>
    <dbReference type="NCBI Taxonomy" id="87626"/>
    <lineage>
        <taxon>Bacteria</taxon>
        <taxon>Pseudomonadati</taxon>
        <taxon>Pseudomonadota</taxon>
        <taxon>Gammaproteobacteria</taxon>
        <taxon>Alteromonadales</taxon>
        <taxon>Pseudoalteromonadaceae</taxon>
        <taxon>Pseudoalteromonas</taxon>
    </lineage>
</organism>
<sequence length="310" mass="32979">MSVESGDKTKGEMMIIKIFLFSILGLLSHPIFADAERIVVSGGSITEIVYALGQQDKIVGLDSTSVFPASATTKPQIGYVRRIGVEGVLALQPDLLIGEADTGPEKSLKQLQDMGVKTVILSAEDNFEHIEEKVIKVAKLLGAQQQAAPILVDIKHQRTVLDGILATRDKPAPKVLFVLSARSGQPLAAGTGTSADQVITAAGGLNVTANFAGWKPLSVESAAELNPDIIVMMGNHGSNNSDNLAKLPHFQFSNAIKNQQVFTFDGAYLLGMGPRTPQAVVELASLFYLNGQLPQGYQFSHAKTAQSASL</sequence>
<dbReference type="SUPFAM" id="SSF53807">
    <property type="entry name" value="Helical backbone' metal receptor"/>
    <property type="match status" value="1"/>
</dbReference>
<feature type="domain" description="Fe/B12 periplasmic-binding" evidence="1">
    <location>
        <begin position="37"/>
        <end position="291"/>
    </location>
</feature>
<dbReference type="Proteomes" id="UP000006201">
    <property type="component" value="Unassembled WGS sequence"/>
</dbReference>
<reference evidence="2 3" key="1">
    <citation type="submission" date="2006-02" db="EMBL/GenBank/DDBJ databases">
        <authorList>
            <person name="Moran M.A."/>
            <person name="Kjelleberg S."/>
            <person name="Egan S."/>
            <person name="Saunders N."/>
            <person name="Thomas T."/>
            <person name="Ferriera S."/>
            <person name="Johnson J."/>
            <person name="Kravitz S."/>
            <person name="Halpern A."/>
            <person name="Remington K."/>
            <person name="Beeson K."/>
            <person name="Tran B."/>
            <person name="Rogers Y.-H."/>
            <person name="Friedman R."/>
            <person name="Venter J.C."/>
        </authorList>
    </citation>
    <scope>NUCLEOTIDE SEQUENCE [LARGE SCALE GENOMIC DNA]</scope>
    <source>
        <strain evidence="2 3">D2</strain>
    </source>
</reference>
<dbReference type="PANTHER" id="PTHR30535">
    <property type="entry name" value="VITAMIN B12-BINDING PROTEIN"/>
    <property type="match status" value="1"/>
</dbReference>
<protein>
    <submittedName>
        <fullName evidence="2">Putative Hemin-binding periplasmic ABC-transport system protein</fullName>
    </submittedName>
</protein>
<keyword evidence="3" id="KW-1185">Reference proteome</keyword>
<dbReference type="PROSITE" id="PS50983">
    <property type="entry name" value="FE_B12_PBP"/>
    <property type="match status" value="1"/>
</dbReference>
<dbReference type="InterPro" id="IPR002491">
    <property type="entry name" value="ABC_transptr_periplasmic_BD"/>
</dbReference>
<evidence type="ECO:0000313" key="2">
    <source>
        <dbReference type="EMBL" id="EAR26945.1"/>
    </source>
</evidence>
<name>A4CED3_9GAMM</name>
<dbReference type="Gene3D" id="3.40.50.1980">
    <property type="entry name" value="Nitrogenase molybdenum iron protein domain"/>
    <property type="match status" value="2"/>
</dbReference>
<dbReference type="AlphaFoldDB" id="A4CED3"/>
<dbReference type="RefSeq" id="WP_009839188.1">
    <property type="nucleotide sequence ID" value="NZ_AAOH01000008.1"/>
</dbReference>
<dbReference type="HOGENOM" id="CLU_038034_6_0_6"/>
<dbReference type="STRING" id="87626.PTD2_10203"/>
<dbReference type="EMBL" id="AAOH01000008">
    <property type="protein sequence ID" value="EAR26945.1"/>
    <property type="molecule type" value="Genomic_DNA"/>
</dbReference>
<comment type="caution">
    <text evidence="2">The sequence shown here is derived from an EMBL/GenBank/DDBJ whole genome shotgun (WGS) entry which is preliminary data.</text>
</comment>
<dbReference type="Pfam" id="PF01497">
    <property type="entry name" value="Peripla_BP_2"/>
    <property type="match status" value="1"/>
</dbReference>
<dbReference type="PANTHER" id="PTHR30535:SF4">
    <property type="entry name" value="HEMIN-BINDING PERIPLASMIC PROTEIN HMUT"/>
    <property type="match status" value="1"/>
</dbReference>
<gene>
    <name evidence="2" type="ORF">PTD2_10203</name>
</gene>
<dbReference type="InterPro" id="IPR050902">
    <property type="entry name" value="ABC_Transporter_SBP"/>
</dbReference>
<proteinExistence type="predicted"/>
<dbReference type="eggNOG" id="COG4558">
    <property type="taxonomic scope" value="Bacteria"/>
</dbReference>